<evidence type="ECO:0000256" key="1">
    <source>
        <dbReference type="SAM" id="MobiDB-lite"/>
    </source>
</evidence>
<feature type="region of interest" description="Disordered" evidence="1">
    <location>
        <begin position="25"/>
        <end position="44"/>
    </location>
</feature>
<dbReference type="RefSeq" id="WP_311606836.1">
    <property type="nucleotide sequence ID" value="NZ_JAVRFI010000001.1"/>
</dbReference>
<feature type="chain" id="PRO_5047494248" evidence="2">
    <location>
        <begin position="24"/>
        <end position="139"/>
    </location>
</feature>
<accession>A0ABU2SFJ5</accession>
<comment type="caution">
    <text evidence="3">The sequence shown here is derived from an EMBL/GenBank/DDBJ whole genome shotgun (WGS) entry which is preliminary data.</text>
</comment>
<name>A0ABU2SFJ5_9ACTN</name>
<dbReference type="Proteomes" id="UP001180531">
    <property type="component" value="Unassembled WGS sequence"/>
</dbReference>
<sequence>MRWMSIALAAVATVGVMSTPAAAAQVDRDSHHRAQLRADPPWPYKDCMDAAVKQRKETADHAKWHCDQLVKKGWIKPPTAEDKAAQSTNPKGTNPKGADPKGTGPKSDHPKGHHPKAGHPEGHHPRGHHAWHGKPKPKR</sequence>
<feature type="region of interest" description="Disordered" evidence="1">
    <location>
        <begin position="70"/>
        <end position="139"/>
    </location>
</feature>
<keyword evidence="4" id="KW-1185">Reference proteome</keyword>
<evidence type="ECO:0000256" key="2">
    <source>
        <dbReference type="SAM" id="SignalP"/>
    </source>
</evidence>
<keyword evidence="2" id="KW-0732">Signal</keyword>
<evidence type="ECO:0000313" key="4">
    <source>
        <dbReference type="Proteomes" id="UP001180531"/>
    </source>
</evidence>
<gene>
    <name evidence="3" type="ORF">RM609_00270</name>
</gene>
<reference evidence="3" key="1">
    <citation type="submission" date="2024-05" db="EMBL/GenBank/DDBJ databases">
        <title>30 novel species of actinomycetes from the DSMZ collection.</title>
        <authorList>
            <person name="Nouioui I."/>
        </authorList>
    </citation>
    <scope>NUCLEOTIDE SEQUENCE</scope>
    <source>
        <strain evidence="3">DSM 40473</strain>
    </source>
</reference>
<proteinExistence type="predicted"/>
<dbReference type="EMBL" id="JAVRFI010000001">
    <property type="protein sequence ID" value="MDT0447543.1"/>
    <property type="molecule type" value="Genomic_DNA"/>
</dbReference>
<evidence type="ECO:0000313" key="3">
    <source>
        <dbReference type="EMBL" id="MDT0447543.1"/>
    </source>
</evidence>
<protein>
    <submittedName>
        <fullName evidence="3">Uncharacterized protein</fullName>
    </submittedName>
</protein>
<feature type="compositionally biased region" description="Basic residues" evidence="1">
    <location>
        <begin position="125"/>
        <end position="139"/>
    </location>
</feature>
<feature type="signal peptide" evidence="2">
    <location>
        <begin position="1"/>
        <end position="23"/>
    </location>
</feature>
<organism evidence="3 4">
    <name type="scientific">Streptomyces hesseae</name>
    <dbReference type="NCBI Taxonomy" id="3075519"/>
    <lineage>
        <taxon>Bacteria</taxon>
        <taxon>Bacillati</taxon>
        <taxon>Actinomycetota</taxon>
        <taxon>Actinomycetes</taxon>
        <taxon>Kitasatosporales</taxon>
        <taxon>Streptomycetaceae</taxon>
        <taxon>Streptomyces</taxon>
    </lineage>
</organism>